<organism evidence="1 2">
    <name type="scientific">Acidilutibacter cellobiosedens</name>
    <dbReference type="NCBI Taxonomy" id="2507161"/>
    <lineage>
        <taxon>Bacteria</taxon>
        <taxon>Bacillati</taxon>
        <taxon>Bacillota</taxon>
        <taxon>Tissierellia</taxon>
        <taxon>Tissierellales</taxon>
        <taxon>Acidilutibacteraceae</taxon>
        <taxon>Acidilutibacter</taxon>
    </lineage>
</organism>
<dbReference type="InterPro" id="IPR036390">
    <property type="entry name" value="WH_DNA-bd_sf"/>
</dbReference>
<dbReference type="Proteomes" id="UP000287969">
    <property type="component" value="Chromosome"/>
</dbReference>
<dbReference type="InterPro" id="IPR000944">
    <property type="entry name" value="Tscrpt_reg_Rrf2"/>
</dbReference>
<evidence type="ECO:0000313" key="2">
    <source>
        <dbReference type="Proteomes" id="UP000287969"/>
    </source>
</evidence>
<accession>A0A410QCB2</accession>
<evidence type="ECO:0000313" key="1">
    <source>
        <dbReference type="EMBL" id="QAT61637.1"/>
    </source>
</evidence>
<dbReference type="PANTHER" id="PTHR33221:SF2">
    <property type="entry name" value="TRANSCRIPTIONAL REGULATOR"/>
    <property type="match status" value="1"/>
</dbReference>
<dbReference type="PROSITE" id="PS51197">
    <property type="entry name" value="HTH_RRF2_2"/>
    <property type="match status" value="1"/>
</dbReference>
<dbReference type="KEGG" id="spoa:EQM13_08585"/>
<reference evidence="2" key="1">
    <citation type="submission" date="2019-01" db="EMBL/GenBank/DDBJ databases">
        <title>Draft genomes of a novel of Sporanaerobacter strains.</title>
        <authorList>
            <person name="Ma S."/>
        </authorList>
    </citation>
    <scope>NUCLEOTIDE SEQUENCE [LARGE SCALE GENOMIC DNA]</scope>
    <source>
        <strain evidence="2">NJN-17</strain>
    </source>
</reference>
<sequence length="136" mass="15846">MLITRETDYALRILRVLANGKRVTSGEICKRELLPQQFVYKILKKLEKAGIIQITRGVDGGCRLTGDLKKLSLYDLTEIVEGNKFISACMQPNFQCAWRKKYNSKCNVHCHLLKIQEVFDRELRIHSIYQILFEQV</sequence>
<dbReference type="PANTHER" id="PTHR33221">
    <property type="entry name" value="WINGED HELIX-TURN-HELIX TRANSCRIPTIONAL REGULATOR, RRF2 FAMILY"/>
    <property type="match status" value="1"/>
</dbReference>
<dbReference type="GO" id="GO:0005829">
    <property type="term" value="C:cytosol"/>
    <property type="evidence" value="ECO:0007669"/>
    <property type="project" value="TreeGrafter"/>
</dbReference>
<dbReference type="AlphaFoldDB" id="A0A410QCB2"/>
<dbReference type="GO" id="GO:0003700">
    <property type="term" value="F:DNA-binding transcription factor activity"/>
    <property type="evidence" value="ECO:0007669"/>
    <property type="project" value="TreeGrafter"/>
</dbReference>
<keyword evidence="2" id="KW-1185">Reference proteome</keyword>
<dbReference type="InterPro" id="IPR036388">
    <property type="entry name" value="WH-like_DNA-bd_sf"/>
</dbReference>
<gene>
    <name evidence="1" type="ORF">EQM13_08585</name>
</gene>
<dbReference type="RefSeq" id="WP_071138738.1">
    <property type="nucleotide sequence ID" value="NZ_CP035282.1"/>
</dbReference>
<proteinExistence type="predicted"/>
<dbReference type="OrthoDB" id="9804747at2"/>
<name>A0A410QCB2_9FIRM</name>
<dbReference type="Gene3D" id="1.10.10.10">
    <property type="entry name" value="Winged helix-like DNA-binding domain superfamily/Winged helix DNA-binding domain"/>
    <property type="match status" value="1"/>
</dbReference>
<dbReference type="SUPFAM" id="SSF46785">
    <property type="entry name" value="Winged helix' DNA-binding domain"/>
    <property type="match status" value="1"/>
</dbReference>
<protein>
    <submittedName>
        <fullName evidence="1">Rrf2 family transcriptional regulator</fullName>
    </submittedName>
</protein>
<dbReference type="Pfam" id="PF02082">
    <property type="entry name" value="Rrf2"/>
    <property type="match status" value="1"/>
</dbReference>
<dbReference type="EMBL" id="CP035282">
    <property type="protein sequence ID" value="QAT61637.1"/>
    <property type="molecule type" value="Genomic_DNA"/>
</dbReference>